<keyword evidence="3" id="KW-0479">Metal-binding</keyword>
<comment type="cofactor">
    <cofactor evidence="3">
        <name>Zn(2+)</name>
        <dbReference type="ChEBI" id="CHEBI:29105"/>
    </cofactor>
    <text evidence="3">Binds 2 Zn(2+) ions.</text>
</comment>
<keyword evidence="4" id="KW-0812">Transmembrane</keyword>
<dbReference type="GO" id="GO:0004035">
    <property type="term" value="F:alkaline phosphatase activity"/>
    <property type="evidence" value="ECO:0007669"/>
    <property type="project" value="UniProtKB-EC"/>
</dbReference>
<keyword evidence="4" id="KW-1133">Transmembrane helix</keyword>
<feature type="binding site" evidence="3">
    <location>
        <position position="7"/>
    </location>
    <ligand>
        <name>Zn(2+)</name>
        <dbReference type="ChEBI" id="CHEBI:29105"/>
        <label>2</label>
    </ligand>
</feature>
<evidence type="ECO:0000313" key="5">
    <source>
        <dbReference type="WBParaSite" id="HNAJ_0000810401-mRNA-1"/>
    </source>
</evidence>
<feature type="transmembrane region" description="Helical" evidence="4">
    <location>
        <begin position="135"/>
        <end position="153"/>
    </location>
</feature>
<name>A0A0R3TLH8_RODNA</name>
<proteinExistence type="predicted"/>
<dbReference type="Pfam" id="PF00245">
    <property type="entry name" value="Alk_phosphatase"/>
    <property type="match status" value="1"/>
</dbReference>
<organism evidence="5">
    <name type="scientific">Rodentolepis nana</name>
    <name type="common">Dwarf tapeworm</name>
    <name type="synonym">Hymenolepis nana</name>
    <dbReference type="NCBI Taxonomy" id="102285"/>
    <lineage>
        <taxon>Eukaryota</taxon>
        <taxon>Metazoa</taxon>
        <taxon>Spiralia</taxon>
        <taxon>Lophotrochozoa</taxon>
        <taxon>Platyhelminthes</taxon>
        <taxon>Cestoda</taxon>
        <taxon>Eucestoda</taxon>
        <taxon>Cyclophyllidea</taxon>
        <taxon>Hymenolepididae</taxon>
        <taxon>Rodentolepis</taxon>
    </lineage>
</organism>
<feature type="binding site" evidence="3">
    <location>
        <position position="87"/>
    </location>
    <ligand>
        <name>Zn(2+)</name>
        <dbReference type="ChEBI" id="CHEBI:29105"/>
        <label>2</label>
    </ligand>
</feature>
<feature type="binding site" evidence="3">
    <location>
        <position position="8"/>
    </location>
    <ligand>
        <name>Zn(2+)</name>
        <dbReference type="ChEBI" id="CHEBI:29105"/>
        <label>2</label>
    </ligand>
</feature>
<accession>A0A0R3TLH8</accession>
<dbReference type="WBParaSite" id="HNAJ_0000810401-mRNA-1">
    <property type="protein sequence ID" value="HNAJ_0000810401-mRNA-1"/>
    <property type="gene ID" value="HNAJ_0000810401"/>
</dbReference>
<evidence type="ECO:0000256" key="1">
    <source>
        <dbReference type="ARBA" id="ARBA00012647"/>
    </source>
</evidence>
<sequence length="154" mass="17058">LLVVTADHSHSFALVGQPSRFRSLFLPDLIKGNETLDKKGMQPVGYMTGPGSEVNKTRKSVWDMEDETLFGKDTQLQALIPIGWATHGGDDVAVFVNGPFSYLFHKTIDNTFVAQAMKYAMCAPPFDKEPFCAGFSLKSSILAFIGLLLWFCFN</sequence>
<dbReference type="PANTHER" id="PTHR11596">
    <property type="entry name" value="ALKALINE PHOSPHATASE"/>
    <property type="match status" value="1"/>
</dbReference>
<reference evidence="5" key="1">
    <citation type="submission" date="2017-02" db="UniProtKB">
        <authorList>
            <consortium name="WormBaseParasite"/>
        </authorList>
    </citation>
    <scope>IDENTIFICATION</scope>
</reference>
<dbReference type="GO" id="GO:0046872">
    <property type="term" value="F:metal ion binding"/>
    <property type="evidence" value="ECO:0007669"/>
    <property type="project" value="UniProtKB-KW"/>
</dbReference>
<dbReference type="STRING" id="102285.A0A0R3TLH8"/>
<evidence type="ECO:0000256" key="2">
    <source>
        <dbReference type="ARBA" id="ARBA00022553"/>
    </source>
</evidence>
<keyword evidence="4" id="KW-0472">Membrane</keyword>
<evidence type="ECO:0000256" key="4">
    <source>
        <dbReference type="SAM" id="Phobius"/>
    </source>
</evidence>
<protein>
    <recommendedName>
        <fullName evidence="1">alkaline phosphatase</fullName>
        <ecNumber evidence="1">3.1.3.1</ecNumber>
    </recommendedName>
</protein>
<keyword evidence="2" id="KW-0597">Phosphoprotein</keyword>
<dbReference type="Gene3D" id="3.40.720.10">
    <property type="entry name" value="Alkaline Phosphatase, subunit A"/>
    <property type="match status" value="1"/>
</dbReference>
<dbReference type="InterPro" id="IPR001952">
    <property type="entry name" value="Alkaline_phosphatase"/>
</dbReference>
<dbReference type="SUPFAM" id="SSF53649">
    <property type="entry name" value="Alkaline phosphatase-like"/>
    <property type="match status" value="1"/>
</dbReference>
<dbReference type="InterPro" id="IPR017850">
    <property type="entry name" value="Alkaline_phosphatase_core_sf"/>
</dbReference>
<keyword evidence="3" id="KW-0862">Zinc</keyword>
<dbReference type="EC" id="3.1.3.1" evidence="1"/>
<evidence type="ECO:0000256" key="3">
    <source>
        <dbReference type="PIRSR" id="PIRSR601952-2"/>
    </source>
</evidence>
<dbReference type="AlphaFoldDB" id="A0A0R3TLH8"/>
<dbReference type="PANTHER" id="PTHR11596:SF5">
    <property type="entry name" value="ALKALINE PHOSPHATASE"/>
    <property type="match status" value="1"/>
</dbReference>